<evidence type="ECO:0000313" key="10">
    <source>
        <dbReference type="EMBL" id="OXS99588.1"/>
    </source>
</evidence>
<evidence type="ECO:0000256" key="1">
    <source>
        <dbReference type="ARBA" id="ARBA00004719"/>
    </source>
</evidence>
<dbReference type="AlphaFoldDB" id="A0A231UUH8"/>
<evidence type="ECO:0000256" key="3">
    <source>
        <dbReference type="ARBA" id="ARBA00023015"/>
    </source>
</evidence>
<dbReference type="SUPFAM" id="SSF46689">
    <property type="entry name" value="Homeodomain-like"/>
    <property type="match status" value="1"/>
</dbReference>
<dbReference type="GO" id="GO:0000976">
    <property type="term" value="F:transcription cis-regulatory region binding"/>
    <property type="evidence" value="ECO:0007669"/>
    <property type="project" value="TreeGrafter"/>
</dbReference>
<gene>
    <name evidence="7" type="primary">betI</name>
    <name evidence="10" type="ORF">B7H23_12480</name>
</gene>
<dbReference type="InterPro" id="IPR050109">
    <property type="entry name" value="HTH-type_TetR-like_transc_reg"/>
</dbReference>
<keyword evidence="4 7" id="KW-0238">DNA-binding</keyword>
<dbReference type="Gene3D" id="1.10.357.10">
    <property type="entry name" value="Tetracycline Repressor, domain 2"/>
    <property type="match status" value="1"/>
</dbReference>
<proteinExistence type="inferred from homology"/>
<sequence length="196" mass="22586">MPKLGMEKIRREAMIEATIIEIGEAGSLNVPVSQIARRAGISPALAHHYFGSKEQIFLAAMRHILVIFKESVSQRLRHARTPEERIRAIIAASLERRQFDRDVVSAWLSFYVKSLHSEETSRLLRVYARRLHSNLLFDLRKLFEDETAEKVAQGLASMIDGFYIRHALQDIAPPRADVHALVEDYLDLWLFREAEH</sequence>
<evidence type="ECO:0000256" key="7">
    <source>
        <dbReference type="HAMAP-Rule" id="MF_00768"/>
    </source>
</evidence>
<evidence type="ECO:0000256" key="8">
    <source>
        <dbReference type="PROSITE-ProRule" id="PRU00335"/>
    </source>
</evidence>
<dbReference type="PROSITE" id="PS50977">
    <property type="entry name" value="HTH_TETR_2"/>
    <property type="match status" value="1"/>
</dbReference>
<dbReference type="InterPro" id="IPR009057">
    <property type="entry name" value="Homeodomain-like_sf"/>
</dbReference>
<dbReference type="InterPro" id="IPR039538">
    <property type="entry name" value="BetI_C"/>
</dbReference>
<dbReference type="HAMAP" id="MF_00768">
    <property type="entry name" value="HTH_type_BetI"/>
    <property type="match status" value="1"/>
</dbReference>
<dbReference type="RefSeq" id="WP_094078366.1">
    <property type="nucleotide sequence ID" value="NZ_NBYO01000003.1"/>
</dbReference>
<dbReference type="GO" id="GO:0045892">
    <property type="term" value="P:negative regulation of DNA-templated transcription"/>
    <property type="evidence" value="ECO:0007669"/>
    <property type="project" value="UniProtKB-UniRule"/>
</dbReference>
<protein>
    <recommendedName>
        <fullName evidence="7">HTH-type transcriptional regulator BetI</fullName>
    </recommendedName>
</protein>
<dbReference type="InterPro" id="IPR001647">
    <property type="entry name" value="HTH_TetR"/>
</dbReference>
<evidence type="ECO:0000256" key="6">
    <source>
        <dbReference type="ARBA" id="ARBA00024936"/>
    </source>
</evidence>
<dbReference type="GO" id="GO:0003700">
    <property type="term" value="F:DNA-binding transcription factor activity"/>
    <property type="evidence" value="ECO:0007669"/>
    <property type="project" value="UniProtKB-UniRule"/>
</dbReference>
<dbReference type="GO" id="GO:0019285">
    <property type="term" value="P:glycine betaine biosynthetic process from choline"/>
    <property type="evidence" value="ECO:0007669"/>
    <property type="project" value="UniProtKB-UniRule"/>
</dbReference>
<dbReference type="Pfam" id="PF00440">
    <property type="entry name" value="TetR_N"/>
    <property type="match status" value="1"/>
</dbReference>
<name>A0A231UUH8_9HYPH</name>
<keyword evidence="3 7" id="KW-0805">Transcription regulation</keyword>
<comment type="caution">
    <text evidence="10">The sequence shown here is derived from an EMBL/GenBank/DDBJ whole genome shotgun (WGS) entry which is preliminary data.</text>
</comment>
<organism evidence="10 11">
    <name type="scientific">Notoacmeibacter marinus</name>
    <dbReference type="NCBI Taxonomy" id="1876515"/>
    <lineage>
        <taxon>Bacteria</taxon>
        <taxon>Pseudomonadati</taxon>
        <taxon>Pseudomonadota</taxon>
        <taxon>Alphaproteobacteria</taxon>
        <taxon>Hyphomicrobiales</taxon>
        <taxon>Notoacmeibacteraceae</taxon>
        <taxon>Notoacmeibacter</taxon>
    </lineage>
</organism>
<dbReference type="NCBIfam" id="TIGR03384">
    <property type="entry name" value="betaine_BetI"/>
    <property type="match status" value="1"/>
</dbReference>
<evidence type="ECO:0000259" key="9">
    <source>
        <dbReference type="PROSITE" id="PS50977"/>
    </source>
</evidence>
<comment type="function">
    <text evidence="6">Repressor involved in the biosynthesis of the osmoprotectant glycine betaine. It represses transcription of the choline transporter BetT and the genes of BetAB involved in the synthesis of glycine betaine.</text>
</comment>
<reference evidence="11" key="1">
    <citation type="journal article" date="2017" name="Int. J. Syst. Evol. Microbiol.">
        <title>Notoacmeibacter marinus gen. nov., sp. nov., isolated from the gut of a limpet and proposal of Notoacmeibacteraceae fam. nov. in the order Rhizobiales of the class Alphaproteobacteria.</title>
        <authorList>
            <person name="Huang Z."/>
            <person name="Guo F."/>
            <person name="Lai Q."/>
        </authorList>
    </citation>
    <scope>NUCLEOTIDE SEQUENCE [LARGE SCALE GENOMIC DNA]</scope>
    <source>
        <strain evidence="11">XMTR2A4</strain>
    </source>
</reference>
<evidence type="ECO:0000256" key="5">
    <source>
        <dbReference type="ARBA" id="ARBA00023163"/>
    </source>
</evidence>
<evidence type="ECO:0000256" key="4">
    <source>
        <dbReference type="ARBA" id="ARBA00023125"/>
    </source>
</evidence>
<keyword evidence="2 7" id="KW-0678">Repressor</keyword>
<evidence type="ECO:0000313" key="11">
    <source>
        <dbReference type="Proteomes" id="UP000215405"/>
    </source>
</evidence>
<feature type="DNA-binding region" description="H-T-H motif" evidence="7 8">
    <location>
        <begin position="31"/>
        <end position="50"/>
    </location>
</feature>
<feature type="domain" description="HTH tetR-type" evidence="9">
    <location>
        <begin position="8"/>
        <end position="68"/>
    </location>
</feature>
<dbReference type="PANTHER" id="PTHR30055:SF234">
    <property type="entry name" value="HTH-TYPE TRANSCRIPTIONAL REGULATOR BETI"/>
    <property type="match status" value="1"/>
</dbReference>
<dbReference type="SUPFAM" id="SSF48498">
    <property type="entry name" value="Tetracyclin repressor-like, C-terminal domain"/>
    <property type="match status" value="1"/>
</dbReference>
<dbReference type="NCBIfam" id="NF001978">
    <property type="entry name" value="PRK00767.1"/>
    <property type="match status" value="1"/>
</dbReference>
<dbReference type="Pfam" id="PF13977">
    <property type="entry name" value="TetR_C_6"/>
    <property type="match status" value="1"/>
</dbReference>
<dbReference type="EMBL" id="NBYO01000003">
    <property type="protein sequence ID" value="OXS99588.1"/>
    <property type="molecule type" value="Genomic_DNA"/>
</dbReference>
<keyword evidence="11" id="KW-1185">Reference proteome</keyword>
<evidence type="ECO:0000256" key="2">
    <source>
        <dbReference type="ARBA" id="ARBA00022491"/>
    </source>
</evidence>
<dbReference type="PANTHER" id="PTHR30055">
    <property type="entry name" value="HTH-TYPE TRANSCRIPTIONAL REGULATOR RUTR"/>
    <property type="match status" value="1"/>
</dbReference>
<dbReference type="InterPro" id="IPR017757">
    <property type="entry name" value="Tscrpt_rep_BetI"/>
</dbReference>
<accession>A0A231UUH8</accession>
<keyword evidence="5 7" id="KW-0804">Transcription</keyword>
<dbReference type="InterPro" id="IPR036271">
    <property type="entry name" value="Tet_transcr_reg_TetR-rel_C_sf"/>
</dbReference>
<dbReference type="OrthoDB" id="7618612at2"/>
<comment type="function">
    <text evidence="7">Repressor involved in choline regulation of the bet genes.</text>
</comment>
<dbReference type="UniPathway" id="UPA00529"/>
<comment type="pathway">
    <text evidence="1 7">Amine and polyamine biosynthesis; betaine biosynthesis via choline pathway [regulation].</text>
</comment>
<dbReference type="Proteomes" id="UP000215405">
    <property type="component" value="Unassembled WGS sequence"/>
</dbReference>